<organism evidence="1 2">
    <name type="scientific">Plastoroseomonas arctica</name>
    <dbReference type="NCBI Taxonomy" id="1509237"/>
    <lineage>
        <taxon>Bacteria</taxon>
        <taxon>Pseudomonadati</taxon>
        <taxon>Pseudomonadota</taxon>
        <taxon>Alphaproteobacteria</taxon>
        <taxon>Acetobacterales</taxon>
        <taxon>Acetobacteraceae</taxon>
        <taxon>Plastoroseomonas</taxon>
    </lineage>
</organism>
<sequence>MATRGIPLWPWLDQAADDLPGPERLLLDAARLWQEEAKAGRPPAPALRMLLASADAGAALEPLDALLRLSPWGTAPFACRFCPGIHPAEGGLLLATALAQRGAERESLAIWLRWLPLLGACQALSLGARLAAALRDAGHALREPWAAGGPR</sequence>
<accession>A0AAF1K216</accession>
<evidence type="ECO:0000313" key="1">
    <source>
        <dbReference type="EMBL" id="MBR0654954.1"/>
    </source>
</evidence>
<dbReference type="EMBL" id="JAAEDH010000007">
    <property type="protein sequence ID" value="MBR0654954.1"/>
    <property type="molecule type" value="Genomic_DNA"/>
</dbReference>
<comment type="caution">
    <text evidence="1">The sequence shown here is derived from an EMBL/GenBank/DDBJ whole genome shotgun (WGS) entry which is preliminary data.</text>
</comment>
<evidence type="ECO:0000313" key="2">
    <source>
        <dbReference type="Proteomes" id="UP001196068"/>
    </source>
</evidence>
<protein>
    <submittedName>
        <fullName evidence="1">Uncharacterized protein</fullName>
    </submittedName>
</protein>
<name>A0AAF1K216_9PROT</name>
<reference evidence="1" key="2">
    <citation type="journal article" date="2021" name="Syst. Appl. Microbiol.">
        <title>Roseomonas hellenica sp. nov., isolated from roots of wild-growing Alkanna tinctoria.</title>
        <authorList>
            <person name="Rat A."/>
            <person name="Naranjo H.D."/>
            <person name="Lebbe L."/>
            <person name="Cnockaert M."/>
            <person name="Krigas N."/>
            <person name="Grigoriadou K."/>
            <person name="Maloupa E."/>
            <person name="Willems A."/>
        </authorList>
    </citation>
    <scope>NUCLEOTIDE SEQUENCE</scope>
    <source>
        <strain evidence="1">LMG 28251</strain>
    </source>
</reference>
<dbReference type="Proteomes" id="UP001196068">
    <property type="component" value="Unassembled WGS sequence"/>
</dbReference>
<proteinExistence type="predicted"/>
<gene>
    <name evidence="1" type="ORF">GXW79_07675</name>
</gene>
<dbReference type="RefSeq" id="WP_211873794.1">
    <property type="nucleotide sequence ID" value="NZ_JAAEDH010000007.1"/>
</dbReference>
<keyword evidence="2" id="KW-1185">Reference proteome</keyword>
<reference evidence="1" key="1">
    <citation type="submission" date="2020-01" db="EMBL/GenBank/DDBJ databases">
        <authorList>
            <person name="Rat A."/>
        </authorList>
    </citation>
    <scope>NUCLEOTIDE SEQUENCE</scope>
    <source>
        <strain evidence="1">LMG 28251</strain>
    </source>
</reference>
<dbReference type="AlphaFoldDB" id="A0AAF1K216"/>